<gene>
    <name evidence="1" type="ORF">SAMN04488691_11612</name>
</gene>
<proteinExistence type="predicted"/>
<dbReference type="Proteomes" id="UP000183894">
    <property type="component" value="Unassembled WGS sequence"/>
</dbReference>
<dbReference type="PIRSF" id="PIRSF005357">
    <property type="entry name" value="UCP005357"/>
    <property type="match status" value="1"/>
</dbReference>
<protein>
    <recommendedName>
        <fullName evidence="3">DUF354 domain-containing protein</fullName>
    </recommendedName>
</protein>
<reference evidence="1 2" key="1">
    <citation type="submission" date="2016-10" db="EMBL/GenBank/DDBJ databases">
        <authorList>
            <person name="de Groot N.N."/>
        </authorList>
    </citation>
    <scope>NUCLEOTIDE SEQUENCE [LARGE SCALE GENOMIC DNA]</scope>
    <source>
        <strain evidence="1 2">CDM_5</strain>
    </source>
</reference>
<evidence type="ECO:0008006" key="3">
    <source>
        <dbReference type="Google" id="ProtNLM"/>
    </source>
</evidence>
<dbReference type="RefSeq" id="WP_074796749.1">
    <property type="nucleotide sequence ID" value="NZ_FOAD01000016.1"/>
</dbReference>
<evidence type="ECO:0000313" key="1">
    <source>
        <dbReference type="EMBL" id="SEM03233.1"/>
    </source>
</evidence>
<sequence>MDILITIQHPAHVHFFKHAIEELDARGHEVHVRALDKDVALSLLDEYDIDYGVLGSRGGSLPRVALSTLAIEYRLYRDTKAIDPDVIAAIGGFEASHVAQLVGARCVVFTDTEHATLSNTLTFPFADEIVTPDCYHDDAGPNHYQYPSYHELAYLHPDRFEPDPSALDDLPVDPDDTYVVLRLVSWGAAHDIGDEGLDSLSALVERLEDSGAEVLVSAEDDALPPELDGYGMNIEPHLIHHVLAFADLFVGESGTMASESAVLGTPTVYVHSANPGLMRDLDSFDLLFGFHGERRNEHAAKQAVKILESSGIDWDERRQALLGQKVDATDVVVQRILATAG</sequence>
<dbReference type="SUPFAM" id="SSF53756">
    <property type="entry name" value="UDP-Glycosyltransferase/glycogen phosphorylase"/>
    <property type="match status" value="1"/>
</dbReference>
<dbReference type="PANTHER" id="PTHR39662">
    <property type="entry name" value="DUF354 DOMAIN-CONTAINING PROTEIN-RELATED"/>
    <property type="match status" value="1"/>
</dbReference>
<dbReference type="Pfam" id="PF04007">
    <property type="entry name" value="DUF354"/>
    <property type="match status" value="1"/>
</dbReference>
<accession>A0A1H7V254</accession>
<dbReference type="InterPro" id="IPR007152">
    <property type="entry name" value="DUF354"/>
</dbReference>
<name>A0A1H7V254_HALLR</name>
<dbReference type="AlphaFoldDB" id="A0A1H7V254"/>
<dbReference type="EMBL" id="FOAD01000016">
    <property type="protein sequence ID" value="SEM03233.1"/>
    <property type="molecule type" value="Genomic_DNA"/>
</dbReference>
<dbReference type="OrthoDB" id="185087at2157"/>
<organism evidence="1 2">
    <name type="scientific">Haloferax larsenii</name>
    <dbReference type="NCBI Taxonomy" id="302484"/>
    <lineage>
        <taxon>Archaea</taxon>
        <taxon>Methanobacteriati</taxon>
        <taxon>Methanobacteriota</taxon>
        <taxon>Stenosarchaea group</taxon>
        <taxon>Halobacteria</taxon>
        <taxon>Halobacteriales</taxon>
        <taxon>Haloferacaceae</taxon>
        <taxon>Haloferax</taxon>
    </lineage>
</organism>
<evidence type="ECO:0000313" key="2">
    <source>
        <dbReference type="Proteomes" id="UP000183894"/>
    </source>
</evidence>
<dbReference type="PANTHER" id="PTHR39662:SF1">
    <property type="entry name" value="DUF354 DOMAIN-CONTAINING PROTEIN"/>
    <property type="match status" value="1"/>
</dbReference>